<evidence type="ECO:0000313" key="1">
    <source>
        <dbReference type="EMBL" id="KAB4087890.1"/>
    </source>
</evidence>
<evidence type="ECO:0000313" key="4">
    <source>
        <dbReference type="EMBL" id="MBT8724979.1"/>
    </source>
</evidence>
<evidence type="ECO:0000313" key="5">
    <source>
        <dbReference type="EMBL" id="RGQ53215.1"/>
    </source>
</evidence>
<evidence type="ECO:0000313" key="2">
    <source>
        <dbReference type="EMBL" id="KAB4180434.1"/>
    </source>
</evidence>
<dbReference type="RefSeq" id="WP_004293653.1">
    <property type="nucleotide sequence ID" value="NZ_CACRTC010000020.1"/>
</dbReference>
<proteinExistence type="predicted"/>
<dbReference type="EMBL" id="WCUV01000016">
    <property type="protein sequence ID" value="KAB4087890.1"/>
    <property type="molecule type" value="Genomic_DNA"/>
</dbReference>
<organism evidence="5 6">
    <name type="scientific">Bacteroides uniformis</name>
    <dbReference type="NCBI Taxonomy" id="820"/>
    <lineage>
        <taxon>Bacteria</taxon>
        <taxon>Pseudomonadati</taxon>
        <taxon>Bacteroidota</taxon>
        <taxon>Bacteroidia</taxon>
        <taxon>Bacteroidales</taxon>
        <taxon>Bacteroidaceae</taxon>
        <taxon>Bacteroides</taxon>
    </lineage>
</organism>
<accession>A0A139K9Q8</accession>
<dbReference type="Proteomes" id="UP001196342">
    <property type="component" value="Unassembled WGS sequence"/>
</dbReference>
<dbReference type="GeneID" id="98398692"/>
<dbReference type="Proteomes" id="UP000432488">
    <property type="component" value="Unassembled WGS sequence"/>
</dbReference>
<dbReference type="EMBL" id="QRTH01000002">
    <property type="protein sequence ID" value="RGQ53215.1"/>
    <property type="molecule type" value="Genomic_DNA"/>
</dbReference>
<dbReference type="AlphaFoldDB" id="A0A139K9Q8"/>
<keyword evidence="10" id="KW-1185">Reference proteome</keyword>
<evidence type="ECO:0000313" key="10">
    <source>
        <dbReference type="Proteomes" id="UP001196342"/>
    </source>
</evidence>
<dbReference type="EMBL" id="WCTR01000008">
    <property type="protein sequence ID" value="KAB4211902.1"/>
    <property type="molecule type" value="Genomic_DNA"/>
</dbReference>
<dbReference type="Proteomes" id="UP000487221">
    <property type="component" value="Unassembled WGS sequence"/>
</dbReference>
<evidence type="ECO:0000313" key="6">
    <source>
        <dbReference type="Proteomes" id="UP000283680"/>
    </source>
</evidence>
<name>A0A139K9Q8_BACUN</name>
<reference evidence="5 6" key="1">
    <citation type="submission" date="2018-08" db="EMBL/GenBank/DDBJ databases">
        <title>A genome reference for cultivated species of the human gut microbiota.</title>
        <authorList>
            <person name="Zou Y."/>
            <person name="Xue W."/>
            <person name="Luo G."/>
        </authorList>
    </citation>
    <scope>NUCLEOTIDE SEQUENCE [LARGE SCALE GENOMIC DNA]</scope>
    <source>
        <strain evidence="5 6">AF28-11</strain>
    </source>
</reference>
<comment type="caution">
    <text evidence="5">The sequence shown here is derived from an EMBL/GenBank/DDBJ whole genome shotgun (WGS) entry which is preliminary data.</text>
</comment>
<dbReference type="EMBL" id="WCTY01000042">
    <property type="protein sequence ID" value="KAB4180434.1"/>
    <property type="molecule type" value="Genomic_DNA"/>
</dbReference>
<gene>
    <name evidence="5" type="ORF">DWY92_05930</name>
    <name evidence="3" type="ORF">GAP55_13085</name>
    <name evidence="2" type="ORF">GAQ44_19555</name>
    <name evidence="1" type="ORF">GAQ56_18705</name>
    <name evidence="4" type="ORF">JQN06_02170</name>
</gene>
<evidence type="ECO:0000313" key="9">
    <source>
        <dbReference type="Proteomes" id="UP000487221"/>
    </source>
</evidence>
<dbReference type="Proteomes" id="UP000466952">
    <property type="component" value="Unassembled WGS sequence"/>
</dbReference>
<reference evidence="7 8" key="2">
    <citation type="journal article" date="2019" name="Nat. Med.">
        <title>A library of human gut bacterial isolates paired with longitudinal multiomics data enables mechanistic microbiome research.</title>
        <authorList>
            <person name="Poyet M."/>
            <person name="Groussin M."/>
            <person name="Gibbons S.M."/>
            <person name="Avila-Pacheco J."/>
            <person name="Jiang X."/>
            <person name="Kearney S.M."/>
            <person name="Perrotta A.R."/>
            <person name="Berdy B."/>
            <person name="Zhao S."/>
            <person name="Lieberman T.D."/>
            <person name="Swanson P.K."/>
            <person name="Smith M."/>
            <person name="Roesemann S."/>
            <person name="Alexander J.E."/>
            <person name="Rich S.A."/>
            <person name="Livny J."/>
            <person name="Vlamakis H."/>
            <person name="Clish C."/>
            <person name="Bullock K."/>
            <person name="Deik A."/>
            <person name="Scott J."/>
            <person name="Pierce K.A."/>
            <person name="Xavier R.J."/>
            <person name="Alm E.J."/>
        </authorList>
    </citation>
    <scope>NUCLEOTIDE SEQUENCE [LARGE SCALE GENOMIC DNA]</scope>
    <source>
        <strain evidence="3 8">BIOML-A11</strain>
        <strain evidence="2 9">BIOML-A19</strain>
        <strain evidence="1 7">BIOML-A42</strain>
    </source>
</reference>
<evidence type="ECO:0000313" key="7">
    <source>
        <dbReference type="Proteomes" id="UP000432488"/>
    </source>
</evidence>
<sequence>MEQEKPTKPETDRTFPEDDDTLYREMTVHMPRCYFPTSLGENSILKFAGEEFRRVKNIVCRRYNFNEDKYIRENAGVSPFDSVRGNFEQEVYRRLRKDYAHLSIISIRRSLMEKIRDAVKKENNIIGTFYRNCGVHYREAESAEYETSPIVVVHNSAFYGYGGYESATVYELFIDGNGKLLCTLNGEAGEDFDEPIGQVQTEGLLEIAHWLEEHGFISADVNDDEIVVCEGCGSDNIQTQAWVDPNARTFIGTTGIDRYDNWCDECEDHQPFCTLKEFKERMEEWWNSLDANQMEQITGCRQDKCPAGDNHQGFAETCNEWWENKGYDEKRKIWKEHNDC</sequence>
<dbReference type="Proteomes" id="UP000283680">
    <property type="component" value="Unassembled WGS sequence"/>
</dbReference>
<dbReference type="EMBL" id="JAFBJK010000002">
    <property type="protein sequence ID" value="MBT8724979.1"/>
    <property type="molecule type" value="Genomic_DNA"/>
</dbReference>
<reference evidence="4 10" key="3">
    <citation type="submission" date="2020-12" db="EMBL/GenBank/DDBJ databases">
        <title>Microorganisms.</title>
        <authorList>
            <person name="Matos J."/>
            <person name="Faleiro L."/>
            <person name="Duarte I."/>
        </authorList>
    </citation>
    <scope>NUCLEOTIDE SEQUENCE [LARGE SCALE GENOMIC DNA]</scope>
    <source>
        <strain evidence="4 10">PtFD3Pch2</strain>
    </source>
</reference>
<evidence type="ECO:0000313" key="8">
    <source>
        <dbReference type="Proteomes" id="UP000466952"/>
    </source>
</evidence>
<protein>
    <submittedName>
        <fullName evidence="5">Uncharacterized protein</fullName>
    </submittedName>
</protein>
<evidence type="ECO:0000313" key="3">
    <source>
        <dbReference type="EMBL" id="KAB4211902.1"/>
    </source>
</evidence>